<sequence length="50" mass="5527">MYGRSLHGHHVCVLVKYQTSGRLTVDGKSTEGTLLSNALDHLKTTLMQTK</sequence>
<evidence type="ECO:0000259" key="1">
    <source>
        <dbReference type="Pfam" id="PF26171"/>
    </source>
</evidence>
<dbReference type="EMBL" id="VSRR010052835">
    <property type="protein sequence ID" value="MPC80044.1"/>
    <property type="molecule type" value="Genomic_DNA"/>
</dbReference>
<name>A0A5B7IHP0_PORTR</name>
<comment type="caution">
    <text evidence="2">The sequence shown here is derived from an EMBL/GenBank/DDBJ whole genome shotgun (WGS) entry which is preliminary data.</text>
</comment>
<proteinExistence type="predicted"/>
<accession>A0A5B7IHP0</accession>
<keyword evidence="3" id="KW-1185">Reference proteome</keyword>
<evidence type="ECO:0000313" key="2">
    <source>
        <dbReference type="EMBL" id="MPC80044.1"/>
    </source>
</evidence>
<dbReference type="AlphaFoldDB" id="A0A5B7IHP0"/>
<reference evidence="2 3" key="1">
    <citation type="submission" date="2019-05" db="EMBL/GenBank/DDBJ databases">
        <title>Another draft genome of Portunus trituberculatus and its Hox gene families provides insights of decapod evolution.</title>
        <authorList>
            <person name="Jeong J.-H."/>
            <person name="Song I."/>
            <person name="Kim S."/>
            <person name="Choi T."/>
            <person name="Kim D."/>
            <person name="Ryu S."/>
            <person name="Kim W."/>
        </authorList>
    </citation>
    <scope>NUCLEOTIDE SEQUENCE [LARGE SCALE GENOMIC DNA]</scope>
    <source>
        <tissue evidence="2">Muscle</tissue>
    </source>
</reference>
<dbReference type="InterPro" id="IPR058898">
    <property type="entry name" value="Mu_AP3"/>
</dbReference>
<feature type="domain" description="AP-3 complex subunit delta Mu C-terminal" evidence="1">
    <location>
        <begin position="1"/>
        <end position="46"/>
    </location>
</feature>
<dbReference type="OrthoDB" id="10264595at2759"/>
<protein>
    <submittedName>
        <fullName evidence="2">AP-3 complex subunit delta-1</fullName>
    </submittedName>
</protein>
<organism evidence="2 3">
    <name type="scientific">Portunus trituberculatus</name>
    <name type="common">Swimming crab</name>
    <name type="synonym">Neptunus trituberculatus</name>
    <dbReference type="NCBI Taxonomy" id="210409"/>
    <lineage>
        <taxon>Eukaryota</taxon>
        <taxon>Metazoa</taxon>
        <taxon>Ecdysozoa</taxon>
        <taxon>Arthropoda</taxon>
        <taxon>Crustacea</taxon>
        <taxon>Multicrustacea</taxon>
        <taxon>Malacostraca</taxon>
        <taxon>Eumalacostraca</taxon>
        <taxon>Eucarida</taxon>
        <taxon>Decapoda</taxon>
        <taxon>Pleocyemata</taxon>
        <taxon>Brachyura</taxon>
        <taxon>Eubrachyura</taxon>
        <taxon>Portunoidea</taxon>
        <taxon>Portunidae</taxon>
        <taxon>Portuninae</taxon>
        <taxon>Portunus</taxon>
    </lineage>
</organism>
<gene>
    <name evidence="2" type="primary">Ap3d1_1</name>
    <name evidence="2" type="ORF">E2C01_074608</name>
</gene>
<dbReference type="Proteomes" id="UP000324222">
    <property type="component" value="Unassembled WGS sequence"/>
</dbReference>
<evidence type="ECO:0000313" key="3">
    <source>
        <dbReference type="Proteomes" id="UP000324222"/>
    </source>
</evidence>
<dbReference type="Pfam" id="PF26171">
    <property type="entry name" value="Mu_AP3"/>
    <property type="match status" value="1"/>
</dbReference>